<dbReference type="GeneID" id="122131035"/>
<reference evidence="3" key="1">
    <citation type="submission" date="2025-08" db="UniProtKB">
        <authorList>
            <consortium name="RefSeq"/>
        </authorList>
    </citation>
    <scope>IDENTIFICATION</scope>
</reference>
<dbReference type="RefSeq" id="XP_042561887.1">
    <property type="nucleotide sequence ID" value="XM_042705953.1"/>
</dbReference>
<gene>
    <name evidence="3" type="primary">LOC122131035</name>
</gene>
<organism evidence="2 3">
    <name type="scientific">Clupea harengus</name>
    <name type="common">Atlantic herring</name>
    <dbReference type="NCBI Taxonomy" id="7950"/>
    <lineage>
        <taxon>Eukaryota</taxon>
        <taxon>Metazoa</taxon>
        <taxon>Chordata</taxon>
        <taxon>Craniata</taxon>
        <taxon>Vertebrata</taxon>
        <taxon>Euteleostomi</taxon>
        <taxon>Actinopterygii</taxon>
        <taxon>Neopterygii</taxon>
        <taxon>Teleostei</taxon>
        <taxon>Clupei</taxon>
        <taxon>Clupeiformes</taxon>
        <taxon>Clupeoidei</taxon>
        <taxon>Clupeidae</taxon>
        <taxon>Clupea</taxon>
    </lineage>
</organism>
<evidence type="ECO:0000313" key="3">
    <source>
        <dbReference type="RefSeq" id="XP_042561887.1"/>
    </source>
</evidence>
<feature type="compositionally biased region" description="Acidic residues" evidence="1">
    <location>
        <begin position="43"/>
        <end position="59"/>
    </location>
</feature>
<proteinExistence type="predicted"/>
<dbReference type="OrthoDB" id="6144063at2759"/>
<dbReference type="KEGG" id="char:122131035"/>
<keyword evidence="2" id="KW-1185">Reference proteome</keyword>
<protein>
    <submittedName>
        <fullName evidence="3">Zinc finger BED domain-containing protein 5-like</fullName>
    </submittedName>
</protein>
<evidence type="ECO:0000256" key="1">
    <source>
        <dbReference type="SAM" id="MobiDB-lite"/>
    </source>
</evidence>
<evidence type="ECO:0000313" key="2">
    <source>
        <dbReference type="Proteomes" id="UP000515152"/>
    </source>
</evidence>
<dbReference type="AlphaFoldDB" id="A0A8M1KDB3"/>
<accession>A0A8M1KDB3</accession>
<dbReference type="PANTHER" id="PTHR45913:SF19">
    <property type="entry name" value="LOW QUALITY PROTEIN: ZINC FINGER BED DOMAIN-CONTAINING PROTEIN 5-LIKE"/>
    <property type="match status" value="1"/>
</dbReference>
<name>A0A8M1KDB3_CLUHA</name>
<dbReference type="Proteomes" id="UP000515152">
    <property type="component" value="Unplaced"/>
</dbReference>
<sequence>MSLPISAANAPCPMDLALESEEDNHSSDESSDDSVDIIRPDPVEDIPDDDEGQDDDYEAPGEANTPPVNSRKRKWGQKSVSEPALKASYQVALRVAQTKQPYTIAESLILPAVSLMCKAMLGKDEEYEEKLRSIPLSDATIARRIDEMAADVRTQLVEKLLKADYFALQLDESTDVSDEAQLLAFVRFVDQDEMQEEFLFCKQLPGRATSSEIFRAIDDFFHEHHIPWPKCVALCTDGARATCGLKSGLIALVKDAAPQLMWTHCMLHRENLVAKDMSGELSNVMDTVMKVVHFVEKRASQTHLFSSLCDAAGEGEEHTALLRHSGVRWLSCGAVLSRVFELRASLRGFFACHDDSAELAGCFSDDAWLTKLAYLSDLYRELNRLNGSSMQGGRDAHVNQLYDRMEGFLKKIRRWRGRVREGILSMFPSVEELCESAALSPHLTHTIVSHLEALDDAFGEYFSEAELWRKDKTWIQFPFKDGAADGSNLTVTEEDQLIELSTDSTCRNAYETRPLVQFWISCQKDFPQLTAKAMRSFLPFATTHLCESGFSSLVYLKTEYSSRLKPEADLALCLTTSICPRIDALCASH</sequence>
<feature type="region of interest" description="Disordered" evidence="1">
    <location>
        <begin position="1"/>
        <end position="79"/>
    </location>
</feature>
<dbReference type="PANTHER" id="PTHR45913">
    <property type="entry name" value="EPM2A-INTERACTING PROTEIN 1"/>
    <property type="match status" value="1"/>
</dbReference>